<dbReference type="AlphaFoldDB" id="A0A8I1SQN9"/>
<reference evidence="1" key="1">
    <citation type="submission" date="2020-12" db="EMBL/GenBank/DDBJ databases">
        <title>PHA producing bacteria isolated from mangrove.</title>
        <authorList>
            <person name="Zheng W."/>
            <person name="Yu S."/>
            <person name="Huang Y."/>
        </authorList>
    </citation>
    <scope>NUCLEOTIDE SEQUENCE</scope>
    <source>
        <strain evidence="1">GN22-4</strain>
    </source>
</reference>
<dbReference type="RefSeq" id="WP_206783072.1">
    <property type="nucleotide sequence ID" value="NZ_JAEMWV010000011.1"/>
</dbReference>
<dbReference type="EMBL" id="JAEMWV010000011">
    <property type="protein sequence ID" value="MBN8253596.1"/>
    <property type="molecule type" value="Genomic_DNA"/>
</dbReference>
<organism evidence="1 2">
    <name type="scientific">Priestia flexa</name>
    <dbReference type="NCBI Taxonomy" id="86664"/>
    <lineage>
        <taxon>Bacteria</taxon>
        <taxon>Bacillati</taxon>
        <taxon>Bacillota</taxon>
        <taxon>Bacilli</taxon>
        <taxon>Bacillales</taxon>
        <taxon>Bacillaceae</taxon>
        <taxon>Priestia</taxon>
    </lineage>
</organism>
<gene>
    <name evidence="1" type="ORF">JF537_18760</name>
</gene>
<evidence type="ECO:0000313" key="2">
    <source>
        <dbReference type="Proteomes" id="UP000664578"/>
    </source>
</evidence>
<protein>
    <submittedName>
        <fullName evidence="1">Uncharacterized protein</fullName>
    </submittedName>
</protein>
<accession>A0A8I1SQN9</accession>
<sequence>MTRRIIRRGGDKMAKLYKLDYRFKDGEKWEFEKHGVELTTDQIAYMLQEFQKSDNIEIENQSSGDKKKVSEIKSIELRF</sequence>
<dbReference type="Proteomes" id="UP000664578">
    <property type="component" value="Unassembled WGS sequence"/>
</dbReference>
<proteinExistence type="predicted"/>
<evidence type="ECO:0000313" key="1">
    <source>
        <dbReference type="EMBL" id="MBN8253596.1"/>
    </source>
</evidence>
<comment type="caution">
    <text evidence="1">The sequence shown here is derived from an EMBL/GenBank/DDBJ whole genome shotgun (WGS) entry which is preliminary data.</text>
</comment>
<name>A0A8I1SQN9_9BACI</name>